<dbReference type="GO" id="GO:0006406">
    <property type="term" value="P:mRNA export from nucleus"/>
    <property type="evidence" value="ECO:0007669"/>
    <property type="project" value="InterPro"/>
</dbReference>
<evidence type="ECO:0000256" key="6">
    <source>
        <dbReference type="SAM" id="Coils"/>
    </source>
</evidence>
<evidence type="ECO:0000256" key="4">
    <source>
        <dbReference type="ARBA" id="ARBA00023242"/>
    </source>
</evidence>
<evidence type="ECO:0000259" key="10">
    <source>
        <dbReference type="Pfam" id="PF16134"/>
    </source>
</evidence>
<comment type="similarity">
    <text evidence="2">Belongs to the THOC2 family.</text>
</comment>
<reference evidence="11" key="1">
    <citation type="submission" date="2018-10" db="EMBL/GenBank/DDBJ databases">
        <title>Transcriptome assembly of Aceria tosichella (Wheat curl mite) Type 2.</title>
        <authorList>
            <person name="Scully E.D."/>
            <person name="Geib S.M."/>
            <person name="Palmer N.A."/>
            <person name="Gupta A.K."/>
            <person name="Sarath G."/>
            <person name="Tatineni S."/>
        </authorList>
    </citation>
    <scope>NUCLEOTIDE SEQUENCE</scope>
    <source>
        <strain evidence="11">LincolnNE</strain>
    </source>
</reference>
<proteinExistence type="inferred from homology"/>
<feature type="domain" description="THO complex subunit 2 N-terminal" evidence="10">
    <location>
        <begin position="9"/>
        <end position="368"/>
    </location>
</feature>
<evidence type="ECO:0000259" key="8">
    <source>
        <dbReference type="Pfam" id="PF11262"/>
    </source>
</evidence>
<dbReference type="GO" id="GO:0006397">
    <property type="term" value="P:mRNA processing"/>
    <property type="evidence" value="ECO:0007669"/>
    <property type="project" value="InterPro"/>
</dbReference>
<accession>A0A6G1S584</accession>
<evidence type="ECO:0000256" key="1">
    <source>
        <dbReference type="ARBA" id="ARBA00004123"/>
    </source>
</evidence>
<dbReference type="Pfam" id="PF16134">
    <property type="entry name" value="THOC2_N"/>
    <property type="match status" value="2"/>
</dbReference>
<dbReference type="AlphaFoldDB" id="A0A6G1S584"/>
<evidence type="ECO:0000256" key="7">
    <source>
        <dbReference type="SAM" id="MobiDB-lite"/>
    </source>
</evidence>
<dbReference type="PANTHER" id="PTHR21597">
    <property type="entry name" value="THO2 PROTEIN"/>
    <property type="match status" value="1"/>
</dbReference>
<name>A0A6G1S584_9ACAR</name>
<dbReference type="GO" id="GO:0003729">
    <property type="term" value="F:mRNA binding"/>
    <property type="evidence" value="ECO:0007669"/>
    <property type="project" value="TreeGrafter"/>
</dbReference>
<dbReference type="EMBL" id="GGYP01000351">
    <property type="protein sequence ID" value="MDE45122.1"/>
    <property type="molecule type" value="Transcribed_RNA"/>
</dbReference>
<comment type="subcellular location">
    <subcellularLocation>
        <location evidence="1">Nucleus</location>
    </subcellularLocation>
</comment>
<comment type="subunit">
    <text evidence="5">Component of the THO subcomplex, which is composed of THOC1, THOC2, THOC3, THOC5, THOC6 and THOC7. The THO subcomplex interacts with DDX39B to form the THO-DDX39B complex which multimerizes into a 28-subunit tetrameric assembly. Component of the transcription/export (TREX) complex at least composed of ALYREF/THOC4, DDX39B, SARNP/CIP29, CHTOP and the THO subcomplex; in the complex interacts with THOC1, THOC3, THOC5, THOC7 and DDX39B. TREX seems to have a dynamic structure involving ATP-dependent remodeling. Interacts with POLDIP3 and ZC3H11A.</text>
</comment>
<gene>
    <name evidence="11" type="primary">THOC2</name>
    <name evidence="11" type="ORF">g.15923</name>
</gene>
<dbReference type="InterPro" id="IPR040007">
    <property type="entry name" value="Tho2"/>
</dbReference>
<dbReference type="InterPro" id="IPR032302">
    <property type="entry name" value="THOC2_N"/>
</dbReference>
<dbReference type="Pfam" id="PF11262">
    <property type="entry name" value="Tho2"/>
    <property type="match status" value="1"/>
</dbReference>
<feature type="domain" description="THO complex subunitTHOC2 C-terminal" evidence="8">
    <location>
        <begin position="856"/>
        <end position="1146"/>
    </location>
</feature>
<evidence type="ECO:0000259" key="9">
    <source>
        <dbReference type="Pfam" id="PF11732"/>
    </source>
</evidence>
<keyword evidence="4" id="KW-0539">Nucleus</keyword>
<sequence length="1185" mass="136202">MTDTIGIYRLIQTVIKGGLEVDALIGQLKEFSETLDEKDEIIDAIADAISLNDAENNVCDKELKLRERLLAVIKALHSSQLLPIEIAQERLDVDTLGQVNLINDKKQFSTSYVRLRTKLYFTQIKYNLLKEQIAGYSKILTELYRLDQNNIHEVLATIVKIVGSYRADPNRVLDLIVEVFLHNVFGENPNDLYIEFINLFYDDKPKLLQLLQLRLSFYAGKNNEVLVVPQGFYRVLAFLINKGIYDIDDFYNYLYPHDAKVLEYHKKLVEEAKHAARKYAIAVVGEEKPVKSVIDMLKEASPIEYHYLEVDNQKVNLCAHLIDLGDWDQALQIAQKLPEYHCFSNRRVALASCALLSHIIDPLYRECALPRPLNLRLKPVCLFDVSKVPQITSIDELSSRVFPILEALGPFLSYDTLTLVKIIRVVRYALLFKPDDNTPDTLTAEGPLYYQITDIIAYSILPSISLSGGNSSLARESWNLIKNLKPQTRYKLYYEWRDEGSNPIMLKNKGQILLRAKHHMKRLSKETLRQCGRHLGKLCYSNPVITLNYVLTHIQSYDNLIALVVDALRYLPPIALDVLIYCVIEALSDPNKNKKSPDGMALAQWLTNLSTFTSSVILRYKVEFSCFLEYISNQLKIGNSLDLVLLADLIQKMTGIEAIQAITDDRIEALMGGHVLRTEGAYFNQVKNTRKSSARLKDALIESRLAMPLCILMAQLRDRLCFSQHDTGTPLKLVGKLYDQCQETLAQYGVFMSMNLSINDYVNFMPPLERLMTEHKLDADTAFFLARPMIFHKIKSTFHELKTAAEKEVIAEEGESPELSPQALSIKFVEAARSVLDPIAETIQPILAEKYVSCNLNSKLFVIFWTLSMSDIEVPLKCYEREIARLNQTVMELSKFGDEDQKKRKERERCAALVAKLKQEQADQIEHTNYIKMYLESERKNLFCENSYDNVYIESRQFVQHCPFARCIQTACDAIYSARFMLFLHELKVENYPTIICLDRLLCDLTYMMGACTENEANHYGRFLCNILKTTSQWHSSAQVYTEQCEQYPGSIINIDNSEYINYETYRDICYKWHYRLTRSFSVALESNNYIQIRNALIVMISIIDYYPAIKHFGKGIGIKIEEVRTNEKENRQDLYALATAYAGRLDEIRSRMIPESNFHTVSDSRGSQKRDSSSSSNSRKKTRH</sequence>
<evidence type="ECO:0000256" key="3">
    <source>
        <dbReference type="ARBA" id="ARBA00019596"/>
    </source>
</evidence>
<evidence type="ECO:0000256" key="5">
    <source>
        <dbReference type="ARBA" id="ARBA00047033"/>
    </source>
</evidence>
<evidence type="ECO:0000256" key="2">
    <source>
        <dbReference type="ARBA" id="ARBA00007857"/>
    </source>
</evidence>
<dbReference type="Pfam" id="PF11732">
    <property type="entry name" value="Thoc2"/>
    <property type="match status" value="1"/>
</dbReference>
<feature type="coiled-coil region" evidence="6">
    <location>
        <begin position="876"/>
        <end position="923"/>
    </location>
</feature>
<organism evidence="11">
    <name type="scientific">Aceria tosichella</name>
    <name type="common">wheat curl mite</name>
    <dbReference type="NCBI Taxonomy" id="561515"/>
    <lineage>
        <taxon>Eukaryota</taxon>
        <taxon>Metazoa</taxon>
        <taxon>Ecdysozoa</taxon>
        <taxon>Arthropoda</taxon>
        <taxon>Chelicerata</taxon>
        <taxon>Arachnida</taxon>
        <taxon>Acari</taxon>
        <taxon>Acariformes</taxon>
        <taxon>Trombidiformes</taxon>
        <taxon>Prostigmata</taxon>
        <taxon>Eupodina</taxon>
        <taxon>Eriophyoidea</taxon>
        <taxon>Eriophyidae</taxon>
        <taxon>Eriophyinae</taxon>
        <taxon>Aceriini</taxon>
        <taxon>Aceria</taxon>
    </lineage>
</organism>
<protein>
    <recommendedName>
        <fullName evidence="3">THO complex subunit 2</fullName>
    </recommendedName>
</protein>
<feature type="domain" description="THO complex subunitTHOC2 N-terminal" evidence="9">
    <location>
        <begin position="535"/>
        <end position="610"/>
    </location>
</feature>
<dbReference type="InterPro" id="IPR021726">
    <property type="entry name" value="THO_THOC2_N"/>
</dbReference>
<keyword evidence="6" id="KW-0175">Coiled coil</keyword>
<dbReference type="PANTHER" id="PTHR21597:SF0">
    <property type="entry name" value="THO COMPLEX SUBUNIT 2"/>
    <property type="match status" value="1"/>
</dbReference>
<feature type="domain" description="THO complex subunit 2 N-terminal" evidence="10">
    <location>
        <begin position="386"/>
        <end position="533"/>
    </location>
</feature>
<dbReference type="InterPro" id="IPR021418">
    <property type="entry name" value="THO_THOC2_C"/>
</dbReference>
<feature type="region of interest" description="Disordered" evidence="7">
    <location>
        <begin position="1157"/>
        <end position="1185"/>
    </location>
</feature>
<evidence type="ECO:0000313" key="11">
    <source>
        <dbReference type="EMBL" id="MDE45122.1"/>
    </source>
</evidence>
<dbReference type="GO" id="GO:0000445">
    <property type="term" value="C:THO complex part of transcription export complex"/>
    <property type="evidence" value="ECO:0007669"/>
    <property type="project" value="TreeGrafter"/>
</dbReference>